<dbReference type="InterPro" id="IPR021876">
    <property type="entry name" value="Dsl1_C"/>
</dbReference>
<dbReference type="Pfam" id="PF11989">
    <property type="entry name" value="Dsl1_C"/>
    <property type="match status" value="1"/>
</dbReference>
<dbReference type="Gene3D" id="1.10.357.150">
    <property type="match status" value="1"/>
</dbReference>
<feature type="region of interest" description="Disordered" evidence="2">
    <location>
        <begin position="362"/>
        <end position="384"/>
    </location>
</feature>
<name>G8YLQ9_PICSO</name>
<dbReference type="EMBL" id="FO082054">
    <property type="protein sequence ID" value="CCE88993.1"/>
    <property type="molecule type" value="Genomic_DNA"/>
</dbReference>
<feature type="coiled-coil region" evidence="1">
    <location>
        <begin position="128"/>
        <end position="186"/>
    </location>
</feature>
<protein>
    <submittedName>
        <fullName evidence="4">Piso0_001788 protein</fullName>
    </submittedName>
</protein>
<evidence type="ECO:0000256" key="1">
    <source>
        <dbReference type="SAM" id="Coils"/>
    </source>
</evidence>
<dbReference type="HOGENOM" id="CLU_023998_0_0_1"/>
<gene>
    <name evidence="4" type="primary">Piso0_001788</name>
    <name evidence="4" type="ORF">GNLVRS01_PISO0F14085g</name>
</gene>
<reference evidence="4 5" key="1">
    <citation type="journal article" date="2012" name="G3 (Bethesda)">
        <title>Pichia sorbitophila, an interspecies yeast hybrid reveals early steps of genome resolution following polyploidization.</title>
        <authorList>
            <person name="Leh Louis V."/>
            <person name="Despons L."/>
            <person name="Friedrich A."/>
            <person name="Martin T."/>
            <person name="Durrens P."/>
            <person name="Casaregola S."/>
            <person name="Neuveglise C."/>
            <person name="Fairhead C."/>
            <person name="Marck C."/>
            <person name="Cruz J.A."/>
            <person name="Straub M.L."/>
            <person name="Kugler V."/>
            <person name="Sacerdot C."/>
            <person name="Uzunov Z."/>
            <person name="Thierry A."/>
            <person name="Weiss S."/>
            <person name="Bleykasten C."/>
            <person name="De Montigny J."/>
            <person name="Jacques N."/>
            <person name="Jung P."/>
            <person name="Lemaire M."/>
            <person name="Mallet S."/>
            <person name="Morel G."/>
            <person name="Richard G.F."/>
            <person name="Sarkar A."/>
            <person name="Savel G."/>
            <person name="Schacherer J."/>
            <person name="Seret M.L."/>
            <person name="Talla E."/>
            <person name="Samson G."/>
            <person name="Jubin C."/>
            <person name="Poulain J."/>
            <person name="Vacherie B."/>
            <person name="Barbe V."/>
            <person name="Pelletier E."/>
            <person name="Sherman D.J."/>
            <person name="Westhof E."/>
            <person name="Weissenbach J."/>
            <person name="Baret P.V."/>
            <person name="Wincker P."/>
            <person name="Gaillardin C."/>
            <person name="Dujon B."/>
            <person name="Souciet J.L."/>
        </authorList>
    </citation>
    <scope>NUCLEOTIDE SEQUENCE [LARGE SCALE GENOMIC DNA]</scope>
    <source>
        <strain evidence="5">ATCC MYA-4447 / BCRC 22081 / CBS 7064 / NBRC 10061 / NRRL Y-12695</strain>
    </source>
</reference>
<organism evidence="4 5">
    <name type="scientific">Pichia sorbitophila (strain ATCC MYA-4447 / BCRC 22081 / CBS 7064 / NBRC 10061 / NRRL Y-12695)</name>
    <name type="common">Hybrid yeast</name>
    <dbReference type="NCBI Taxonomy" id="559304"/>
    <lineage>
        <taxon>Eukaryota</taxon>
        <taxon>Fungi</taxon>
        <taxon>Dikarya</taxon>
        <taxon>Ascomycota</taxon>
        <taxon>Saccharomycotina</taxon>
        <taxon>Pichiomycetes</taxon>
        <taxon>Debaryomycetaceae</taxon>
        <taxon>Millerozyma</taxon>
    </lineage>
</organism>
<keyword evidence="5" id="KW-1185">Reference proteome</keyword>
<accession>G8YLQ9</accession>
<evidence type="ECO:0000256" key="2">
    <source>
        <dbReference type="SAM" id="MobiDB-lite"/>
    </source>
</evidence>
<feature type="compositionally biased region" description="Basic and acidic residues" evidence="2">
    <location>
        <begin position="362"/>
        <end position="378"/>
    </location>
</feature>
<sequence length="684" mass="79120">MVISELLEQSRKEIKERRAKLSTLEDVTSIDIIRDENLKVDTYDTGQHLEKLSLSELNQRAEENDKTIEELNRLWVVNGLLQESKVLIDSYESEEGILNTDDLKSALFNLKKLKTKITTQFDDKLLIIQSVEKEILRLTEAIKTQVDKVRKLVAPSATEINTPVVIDEQEITFKDLTEMLEMLQDLDVSVGSKTLLASLRSEWDVILDDVIASKKELELVDSENRHELSIKPHSESFENYFQSIISFMKYIDLYQDTSVKRFFSSRISRSLVDTISENINKLLHPLNETVVHMLFQIADLSKAGNWSLSVEKTLSSNNGVTTELNNLYLEWAIDRNIDRIRNLFKNEFNALFPKHRLVKIKESESEDNERSMKQKPAENSEADDWNEDWNEEWDADDGWGDDIDKVIEEDDETNNNLMVTHVVDKVIEISKELNEQSGERNDQTDYIYSAIQSLALVSYPPLTISFFLYNDLKYLSQELSQPSLSDFSESLLKQLKLGLLNELYFVLQSLDLSHDVQGADHWDGSEYQLDIANENKVRLIQETFDKLRQPELQSSNTQLYESLVKELLDFVFGWLSNSIIGLEEISEYQSVKLSTITNRVIASTEPILLFIKIRAQSLPSYNRLQNTLFLINNHLKDIMDRFYQGELFDLETEELISVIQSVFVKSDLRDSYISEIREIRSADA</sequence>
<proteinExistence type="predicted"/>
<evidence type="ECO:0000259" key="3">
    <source>
        <dbReference type="Pfam" id="PF11989"/>
    </source>
</evidence>
<dbReference type="Proteomes" id="UP000005222">
    <property type="component" value="Chromosome F"/>
</dbReference>
<evidence type="ECO:0000313" key="4">
    <source>
        <dbReference type="EMBL" id="CCE88993.1"/>
    </source>
</evidence>
<dbReference type="InterPro" id="IPR046362">
    <property type="entry name" value="Zw10/DSL1_C_sf"/>
</dbReference>
<dbReference type="AlphaFoldDB" id="G8YLQ9"/>
<dbReference type="OrthoDB" id="534815at2759"/>
<evidence type="ECO:0000313" key="5">
    <source>
        <dbReference type="Proteomes" id="UP000005222"/>
    </source>
</evidence>
<feature type="domain" description="Retrograde transport protein Dsl1 C-terminal" evidence="3">
    <location>
        <begin position="560"/>
        <end position="681"/>
    </location>
</feature>
<dbReference type="InParanoid" id="G8YLQ9"/>
<keyword evidence="1" id="KW-0175">Coiled coil</keyword>
<dbReference type="eggNOG" id="ENOG502QR7Q">
    <property type="taxonomic scope" value="Eukaryota"/>
</dbReference>
<dbReference type="STRING" id="559304.G8YLQ9"/>
<dbReference type="OMA" id="NHLKDIM"/>